<sequence>MPDKFVEIDPKDLQFNPFEMIGDDWMLITAGNDSAWNTMTASYGQMGSLWGANVATVYVRPQRYTKQFLDQTDEFTLCFFGEEWREALDYIGTHSGRDTDKAQATHLTPQPCNGSVAFEEAQLVLVCHKLYAQDIDLADFIDTELAKKCYPKHDPHTSYVGRIDHMYLAAEMFAEDEEGECECGCGGHHDHEHGDECCCHHHED</sequence>
<dbReference type="PANTHER" id="PTHR43567">
    <property type="entry name" value="FLAVOREDOXIN-RELATED-RELATED"/>
    <property type="match status" value="1"/>
</dbReference>
<proteinExistence type="inferred from homology"/>
<dbReference type="InterPro" id="IPR052174">
    <property type="entry name" value="Flavoredoxin"/>
</dbReference>
<dbReference type="EMBL" id="SRYE01000002">
    <property type="protein sequence ID" value="TGY62762.1"/>
    <property type="molecule type" value="Genomic_DNA"/>
</dbReference>
<name>A0A4S2F2Z0_9ACTN</name>
<reference evidence="3 4" key="1">
    <citation type="submission" date="2019-04" db="EMBL/GenBank/DDBJ databases">
        <title>Microbes associate with the intestines of laboratory mice.</title>
        <authorList>
            <person name="Navarre W."/>
            <person name="Wong E."/>
            <person name="Huang K."/>
            <person name="Tropini C."/>
            <person name="Ng K."/>
            <person name="Yu B."/>
        </authorList>
    </citation>
    <scope>NUCLEOTIDE SEQUENCE [LARGE SCALE GENOMIC DNA]</scope>
    <source>
        <strain evidence="3 4">NM07_P-09</strain>
    </source>
</reference>
<evidence type="ECO:0000256" key="1">
    <source>
        <dbReference type="ARBA" id="ARBA00038054"/>
    </source>
</evidence>
<evidence type="ECO:0000259" key="2">
    <source>
        <dbReference type="Pfam" id="PF01613"/>
    </source>
</evidence>
<protein>
    <submittedName>
        <fullName evidence="3">Flavin reductase family protein</fullName>
    </submittedName>
</protein>
<dbReference type="AlphaFoldDB" id="A0A4S2F2Z0"/>
<accession>A0A4S2F2Z0</accession>
<gene>
    <name evidence="3" type="ORF">E5334_05010</name>
</gene>
<evidence type="ECO:0000313" key="4">
    <source>
        <dbReference type="Proteomes" id="UP000310263"/>
    </source>
</evidence>
<dbReference type="InterPro" id="IPR012349">
    <property type="entry name" value="Split_barrel_FMN-bd"/>
</dbReference>
<dbReference type="RefSeq" id="WP_136012488.1">
    <property type="nucleotide sequence ID" value="NZ_SRYE01000002.1"/>
</dbReference>
<dbReference type="Gene3D" id="2.30.110.10">
    <property type="entry name" value="Electron Transport, Fmn-binding Protein, Chain A"/>
    <property type="match status" value="1"/>
</dbReference>
<feature type="domain" description="Flavin reductase like" evidence="2">
    <location>
        <begin position="26"/>
        <end position="172"/>
    </location>
</feature>
<dbReference type="Pfam" id="PF01613">
    <property type="entry name" value="Flavin_Reduct"/>
    <property type="match status" value="1"/>
</dbReference>
<dbReference type="Proteomes" id="UP000310263">
    <property type="component" value="Unassembled WGS sequence"/>
</dbReference>
<keyword evidence="4" id="KW-1185">Reference proteome</keyword>
<comment type="caution">
    <text evidence="3">The sequence shown here is derived from an EMBL/GenBank/DDBJ whole genome shotgun (WGS) entry which is preliminary data.</text>
</comment>
<comment type="similarity">
    <text evidence="1">Belongs to the flavoredoxin family.</text>
</comment>
<dbReference type="InterPro" id="IPR002563">
    <property type="entry name" value="Flavin_Rdtase-like_dom"/>
</dbReference>
<evidence type="ECO:0000313" key="3">
    <source>
        <dbReference type="EMBL" id="TGY62762.1"/>
    </source>
</evidence>
<dbReference type="GO" id="GO:0016646">
    <property type="term" value="F:oxidoreductase activity, acting on the CH-NH group of donors, NAD or NADP as acceptor"/>
    <property type="evidence" value="ECO:0007669"/>
    <property type="project" value="UniProtKB-ARBA"/>
</dbReference>
<organism evidence="3 4">
    <name type="scientific">Muricaecibacterium torontonense</name>
    <dbReference type="NCBI Taxonomy" id="3032871"/>
    <lineage>
        <taxon>Bacteria</taxon>
        <taxon>Bacillati</taxon>
        <taxon>Actinomycetota</taxon>
        <taxon>Coriobacteriia</taxon>
        <taxon>Coriobacteriales</taxon>
        <taxon>Atopobiaceae</taxon>
        <taxon>Muricaecibacterium</taxon>
    </lineage>
</organism>
<dbReference type="PANTHER" id="PTHR43567:SF5">
    <property type="entry name" value="HYPOTHETICAL CYTOSOLIC PROTEIN"/>
    <property type="match status" value="1"/>
</dbReference>
<dbReference type="OrthoDB" id="9792436at2"/>
<dbReference type="GO" id="GO:0010181">
    <property type="term" value="F:FMN binding"/>
    <property type="evidence" value="ECO:0007669"/>
    <property type="project" value="InterPro"/>
</dbReference>
<dbReference type="SUPFAM" id="SSF50475">
    <property type="entry name" value="FMN-binding split barrel"/>
    <property type="match status" value="1"/>
</dbReference>